<dbReference type="SUPFAM" id="SSF117281">
    <property type="entry name" value="Kelch motif"/>
    <property type="match status" value="1"/>
</dbReference>
<reference evidence="3" key="1">
    <citation type="journal article" date="2023" name="Mol. Phylogenet. Evol.">
        <title>Genome-scale phylogeny and comparative genomics of the fungal order Sordariales.</title>
        <authorList>
            <person name="Hensen N."/>
            <person name="Bonometti L."/>
            <person name="Westerberg I."/>
            <person name="Brannstrom I.O."/>
            <person name="Guillou S."/>
            <person name="Cros-Aarteil S."/>
            <person name="Calhoun S."/>
            <person name="Haridas S."/>
            <person name="Kuo A."/>
            <person name="Mondo S."/>
            <person name="Pangilinan J."/>
            <person name="Riley R."/>
            <person name="LaButti K."/>
            <person name="Andreopoulos B."/>
            <person name="Lipzen A."/>
            <person name="Chen C."/>
            <person name="Yan M."/>
            <person name="Daum C."/>
            <person name="Ng V."/>
            <person name="Clum A."/>
            <person name="Steindorff A."/>
            <person name="Ohm R.A."/>
            <person name="Martin F."/>
            <person name="Silar P."/>
            <person name="Natvig D.O."/>
            <person name="Lalanne C."/>
            <person name="Gautier V."/>
            <person name="Ament-Velasquez S.L."/>
            <person name="Kruys A."/>
            <person name="Hutchinson M.I."/>
            <person name="Powell A.J."/>
            <person name="Barry K."/>
            <person name="Miller A.N."/>
            <person name="Grigoriev I.V."/>
            <person name="Debuchy R."/>
            <person name="Gladieux P."/>
            <person name="Hiltunen Thoren M."/>
            <person name="Johannesson H."/>
        </authorList>
    </citation>
    <scope>NUCLEOTIDE SEQUENCE</scope>
    <source>
        <strain evidence="3">CBS 757.83</strain>
    </source>
</reference>
<dbReference type="Proteomes" id="UP001305647">
    <property type="component" value="Unassembled WGS sequence"/>
</dbReference>
<reference evidence="3" key="2">
    <citation type="submission" date="2023-05" db="EMBL/GenBank/DDBJ databases">
        <authorList>
            <consortium name="Lawrence Berkeley National Laboratory"/>
            <person name="Steindorff A."/>
            <person name="Hensen N."/>
            <person name="Bonometti L."/>
            <person name="Westerberg I."/>
            <person name="Brannstrom I.O."/>
            <person name="Guillou S."/>
            <person name="Cros-Aarteil S."/>
            <person name="Calhoun S."/>
            <person name="Haridas S."/>
            <person name="Kuo A."/>
            <person name="Mondo S."/>
            <person name="Pangilinan J."/>
            <person name="Riley R."/>
            <person name="Labutti K."/>
            <person name="Andreopoulos B."/>
            <person name="Lipzen A."/>
            <person name="Chen C."/>
            <person name="Yanf M."/>
            <person name="Daum C."/>
            <person name="Ng V."/>
            <person name="Clum A."/>
            <person name="Ohm R."/>
            <person name="Martin F."/>
            <person name="Silar P."/>
            <person name="Natvig D."/>
            <person name="Lalanne C."/>
            <person name="Gautier V."/>
            <person name="Ament-Velasquez S.L."/>
            <person name="Kruys A."/>
            <person name="Hutchinson M.I."/>
            <person name="Powell A.J."/>
            <person name="Barry K."/>
            <person name="Miller A.N."/>
            <person name="Grigoriev I.V."/>
            <person name="Debuchy R."/>
            <person name="Gladieux P."/>
            <person name="Thoren M.H."/>
            <person name="Johannesson H."/>
        </authorList>
    </citation>
    <scope>NUCLEOTIDE SEQUENCE</scope>
    <source>
        <strain evidence="3">CBS 757.83</strain>
    </source>
</reference>
<dbReference type="Pfam" id="PF24681">
    <property type="entry name" value="Kelch_KLHDC2_KLHL20_DRC7"/>
    <property type="match status" value="1"/>
</dbReference>
<protein>
    <submittedName>
        <fullName evidence="3">Galactose oxidase</fullName>
    </submittedName>
</protein>
<evidence type="ECO:0000256" key="2">
    <source>
        <dbReference type="ARBA" id="ARBA00022737"/>
    </source>
</evidence>
<dbReference type="InterPro" id="IPR015915">
    <property type="entry name" value="Kelch-typ_b-propeller"/>
</dbReference>
<dbReference type="AlphaFoldDB" id="A0AAN6SWX4"/>
<gene>
    <name evidence="3" type="ORF">N658DRAFT_562822</name>
</gene>
<accession>A0AAN6SWX4</accession>
<dbReference type="InterPro" id="IPR006652">
    <property type="entry name" value="Kelch_1"/>
</dbReference>
<name>A0AAN6SWX4_9PEZI</name>
<organism evidence="3 4">
    <name type="scientific">Parathielavia hyrcaniae</name>
    <dbReference type="NCBI Taxonomy" id="113614"/>
    <lineage>
        <taxon>Eukaryota</taxon>
        <taxon>Fungi</taxon>
        <taxon>Dikarya</taxon>
        <taxon>Ascomycota</taxon>
        <taxon>Pezizomycotina</taxon>
        <taxon>Sordariomycetes</taxon>
        <taxon>Sordariomycetidae</taxon>
        <taxon>Sordariales</taxon>
        <taxon>Chaetomiaceae</taxon>
        <taxon>Parathielavia</taxon>
    </lineage>
</organism>
<dbReference type="PANTHER" id="PTHR46344">
    <property type="entry name" value="OS02G0202900 PROTEIN"/>
    <property type="match status" value="1"/>
</dbReference>
<dbReference type="SMART" id="SM00612">
    <property type="entry name" value="Kelch"/>
    <property type="match status" value="2"/>
</dbReference>
<dbReference type="EMBL" id="MU863772">
    <property type="protein sequence ID" value="KAK4095849.1"/>
    <property type="molecule type" value="Genomic_DNA"/>
</dbReference>
<keyword evidence="1" id="KW-0880">Kelch repeat</keyword>
<proteinExistence type="predicted"/>
<comment type="caution">
    <text evidence="3">The sequence shown here is derived from an EMBL/GenBank/DDBJ whole genome shotgun (WGS) entry which is preliminary data.</text>
</comment>
<dbReference type="Gene3D" id="2.120.10.80">
    <property type="entry name" value="Kelch-type beta propeller"/>
    <property type="match status" value="2"/>
</dbReference>
<evidence type="ECO:0000256" key="1">
    <source>
        <dbReference type="ARBA" id="ARBA00022441"/>
    </source>
</evidence>
<evidence type="ECO:0000313" key="3">
    <source>
        <dbReference type="EMBL" id="KAK4095849.1"/>
    </source>
</evidence>
<sequence>MRIRDFFLAALHGGLVQSILSPGHGRWKTLAPIPLYPRQEHTTVLLNSTTLAILGGITPRAPTDNTTNPIPFDTTPLLQTYHIPSNTWSNPLPLPALPIPLNHPNAAVVDGKLYLLGGLSDEAADGVWRGTGRSWVLDLHDHFNHMMHPDWTELPSMPADWDVPRGSAAVGVDRETGLVYLAGGMKWLPVVPPAEMGPMVQESVDVVSAFDTRRGVWVRVGNGGGDRGGGACAGRMPGRRDHAGCAVVDRVMYVLGGRDTGQVNVRGDVFALDLRSVEKGWVTKKGRMPTARGGVCAAAVGGKVYVLGGEGNPVEGSDGVFDQVEVYDTKRDRWERLDEMKVSRHGTSAVAVKGGVYIPGGGTRIGVPRWTSLTSYTRRLGVACGSEQGGGIK</sequence>
<dbReference type="PANTHER" id="PTHR46344:SF27">
    <property type="entry name" value="KELCH REPEAT SUPERFAMILY PROTEIN"/>
    <property type="match status" value="1"/>
</dbReference>
<evidence type="ECO:0000313" key="4">
    <source>
        <dbReference type="Proteomes" id="UP001305647"/>
    </source>
</evidence>
<keyword evidence="2" id="KW-0677">Repeat</keyword>
<keyword evidence="4" id="KW-1185">Reference proteome</keyword>